<evidence type="ECO:0000313" key="2">
    <source>
        <dbReference type="EMBL" id="KAG5458416.1"/>
    </source>
</evidence>
<dbReference type="PANTHER" id="PTHR20858:SF17">
    <property type="entry name" value="HYDROXYMETHYLPYRIMIDINE_PHOSPHOMETHYLPYRIMIDINE KINASE THI20-RELATED"/>
    <property type="match status" value="1"/>
</dbReference>
<organism evidence="2 3">
    <name type="scientific">Olpidium bornovanus</name>
    <dbReference type="NCBI Taxonomy" id="278681"/>
    <lineage>
        <taxon>Eukaryota</taxon>
        <taxon>Fungi</taxon>
        <taxon>Fungi incertae sedis</taxon>
        <taxon>Olpidiomycota</taxon>
        <taxon>Olpidiomycotina</taxon>
        <taxon>Olpidiomycetes</taxon>
        <taxon>Olpidiales</taxon>
        <taxon>Olpidiaceae</taxon>
        <taxon>Olpidium</taxon>
    </lineage>
</organism>
<dbReference type="GO" id="GO:0009228">
    <property type="term" value="P:thiamine biosynthetic process"/>
    <property type="evidence" value="ECO:0007669"/>
    <property type="project" value="InterPro"/>
</dbReference>
<evidence type="ECO:0000313" key="3">
    <source>
        <dbReference type="Proteomes" id="UP000673691"/>
    </source>
</evidence>
<feature type="domain" description="Pyridoxamine kinase/Phosphomethylpyrimidine kinase" evidence="1">
    <location>
        <begin position="12"/>
        <end position="59"/>
    </location>
</feature>
<dbReference type="CDD" id="cd01169">
    <property type="entry name" value="HMPP_kinase"/>
    <property type="match status" value="1"/>
</dbReference>
<dbReference type="OrthoDB" id="10028886at2759"/>
<dbReference type="Proteomes" id="UP000673691">
    <property type="component" value="Unassembled WGS sequence"/>
</dbReference>
<keyword evidence="3" id="KW-1185">Reference proteome</keyword>
<dbReference type="EMBL" id="JAEFCI010008511">
    <property type="protein sequence ID" value="KAG5458416.1"/>
    <property type="molecule type" value="Genomic_DNA"/>
</dbReference>
<dbReference type="SUPFAM" id="SSF53613">
    <property type="entry name" value="Ribokinase-like"/>
    <property type="match status" value="2"/>
</dbReference>
<dbReference type="AlphaFoldDB" id="A0A8H7ZS67"/>
<dbReference type="InterPro" id="IPR013749">
    <property type="entry name" value="PM/HMP-P_kinase-1"/>
</dbReference>
<keyword evidence="2" id="KW-0808">Transferase</keyword>
<dbReference type="GO" id="GO:0008902">
    <property type="term" value="F:hydroxymethylpyrimidine kinase activity"/>
    <property type="evidence" value="ECO:0007669"/>
    <property type="project" value="TreeGrafter"/>
</dbReference>
<dbReference type="GO" id="GO:0008972">
    <property type="term" value="F:phosphomethylpyrimidine kinase activity"/>
    <property type="evidence" value="ECO:0007669"/>
    <property type="project" value="InterPro"/>
</dbReference>
<dbReference type="Pfam" id="PF08543">
    <property type="entry name" value="Phos_pyr_kin"/>
    <property type="match status" value="2"/>
</dbReference>
<keyword evidence="2" id="KW-0418">Kinase</keyword>
<protein>
    <submittedName>
        <fullName evidence="2">Phosphomethylpyrimidine kinase</fullName>
    </submittedName>
</protein>
<sequence length="336" mass="35146">MRGRCLTIAGSDSGGGAGIQADLKTFFALQVYGTTAVTALTAQNTLGVQATQGVHPDFVCFPKMLPLPRAGPPPAPLPIPLTTTAVCGGSRLPTLPPGTTKGMLHSAPVVEAVADVLTKAYTFRTGLQAADGRQPAVAPHVVLDPVMVSSSGDTLLSSDAVEPLRRRLLPLATVVTPNYFEALALAGKPADFPLGNDDALREVCEAIGAQGPRWVLLKGGQGGGETVRDVLWDASENRIDTVFCRPRCHTTSTHGAGCTLSAAICAFLARGCSVRDSCARATQFVARAISTAVLLVPGHGHIGPVNYAQAIKYLPLPTRSVDEPNPLEAYLINRNR</sequence>
<dbReference type="InterPro" id="IPR029056">
    <property type="entry name" value="Ribokinase-like"/>
</dbReference>
<dbReference type="PANTHER" id="PTHR20858">
    <property type="entry name" value="PHOSPHOMETHYLPYRIMIDINE KINASE"/>
    <property type="match status" value="1"/>
</dbReference>
<dbReference type="InterPro" id="IPR004399">
    <property type="entry name" value="HMP/HMP-P_kinase_dom"/>
</dbReference>
<gene>
    <name evidence="2" type="ORF">BJ554DRAFT_1359</name>
</gene>
<feature type="domain" description="Pyridoxamine kinase/Phosphomethylpyrimidine kinase" evidence="1">
    <location>
        <begin position="102"/>
        <end position="301"/>
    </location>
</feature>
<comment type="caution">
    <text evidence="2">The sequence shown here is derived from an EMBL/GenBank/DDBJ whole genome shotgun (WGS) entry which is preliminary data.</text>
</comment>
<accession>A0A8H7ZS67</accession>
<reference evidence="2 3" key="1">
    <citation type="journal article" name="Sci. Rep.">
        <title>Genome-scale phylogenetic analyses confirm Olpidium as the closest living zoosporic fungus to the non-flagellated, terrestrial fungi.</title>
        <authorList>
            <person name="Chang Y."/>
            <person name="Rochon D."/>
            <person name="Sekimoto S."/>
            <person name="Wang Y."/>
            <person name="Chovatia M."/>
            <person name="Sandor L."/>
            <person name="Salamov A."/>
            <person name="Grigoriev I.V."/>
            <person name="Stajich J.E."/>
            <person name="Spatafora J.W."/>
        </authorList>
    </citation>
    <scope>NUCLEOTIDE SEQUENCE [LARGE SCALE GENOMIC DNA]</scope>
    <source>
        <strain evidence="2">S191</strain>
    </source>
</reference>
<evidence type="ECO:0000259" key="1">
    <source>
        <dbReference type="Pfam" id="PF08543"/>
    </source>
</evidence>
<proteinExistence type="predicted"/>
<dbReference type="GO" id="GO:0005829">
    <property type="term" value="C:cytosol"/>
    <property type="evidence" value="ECO:0007669"/>
    <property type="project" value="TreeGrafter"/>
</dbReference>
<name>A0A8H7ZS67_9FUNG</name>
<feature type="non-terminal residue" evidence="2">
    <location>
        <position position="336"/>
    </location>
</feature>
<dbReference type="Gene3D" id="3.40.1190.20">
    <property type="match status" value="2"/>
</dbReference>